<comment type="caution">
    <text evidence="11">The sequence shown here is derived from an EMBL/GenBank/DDBJ whole genome shotgun (WGS) entry which is preliminary data.</text>
</comment>
<dbReference type="PROSITE" id="PS50878">
    <property type="entry name" value="RT_POL"/>
    <property type="match status" value="1"/>
</dbReference>
<dbReference type="SUPFAM" id="SSF56672">
    <property type="entry name" value="DNA/RNA polymerases"/>
    <property type="match status" value="1"/>
</dbReference>
<dbReference type="EC" id="2.7.7.49" evidence="1"/>
<keyword evidence="7" id="KW-0051">Antiviral defense</keyword>
<comment type="similarity">
    <text evidence="8">Belongs to the bacterial reverse transcriptase family.</text>
</comment>
<dbReference type="Pfam" id="PF00078">
    <property type="entry name" value="RVT_1"/>
    <property type="match status" value="1"/>
</dbReference>
<dbReference type="EMBL" id="JAHGAW010000019">
    <property type="protein sequence ID" value="MBT2189436.1"/>
    <property type="molecule type" value="Genomic_DNA"/>
</dbReference>
<dbReference type="InterPro" id="IPR000477">
    <property type="entry name" value="RT_dom"/>
</dbReference>
<keyword evidence="5" id="KW-0460">Magnesium</keyword>
<dbReference type="PRINTS" id="PR00866">
    <property type="entry name" value="RNADNAPOLMS"/>
</dbReference>
<dbReference type="Proteomes" id="UP001138757">
    <property type="component" value="Unassembled WGS sequence"/>
</dbReference>
<feature type="domain" description="Reverse transcriptase" evidence="10">
    <location>
        <begin position="56"/>
        <end position="277"/>
    </location>
</feature>
<keyword evidence="6 11" id="KW-0695">RNA-directed DNA polymerase</keyword>
<dbReference type="PANTHER" id="PTHR34047">
    <property type="entry name" value="NUCLEAR INTRON MATURASE 1, MITOCHONDRIAL-RELATED"/>
    <property type="match status" value="1"/>
</dbReference>
<comment type="catalytic activity">
    <reaction evidence="9">
        <text>DNA(n) + a 2'-deoxyribonucleoside 5'-triphosphate = DNA(n+1) + diphosphate</text>
        <dbReference type="Rhea" id="RHEA:22508"/>
        <dbReference type="Rhea" id="RHEA-COMP:17339"/>
        <dbReference type="Rhea" id="RHEA-COMP:17340"/>
        <dbReference type="ChEBI" id="CHEBI:33019"/>
        <dbReference type="ChEBI" id="CHEBI:61560"/>
        <dbReference type="ChEBI" id="CHEBI:173112"/>
        <dbReference type="EC" id="2.7.7.49"/>
    </reaction>
</comment>
<name>A0A9X1IT82_9SPHN</name>
<evidence type="ECO:0000256" key="9">
    <source>
        <dbReference type="ARBA" id="ARBA00048173"/>
    </source>
</evidence>
<evidence type="ECO:0000256" key="1">
    <source>
        <dbReference type="ARBA" id="ARBA00012493"/>
    </source>
</evidence>
<dbReference type="GO" id="GO:0003964">
    <property type="term" value="F:RNA-directed DNA polymerase activity"/>
    <property type="evidence" value="ECO:0007669"/>
    <property type="project" value="UniProtKB-KW"/>
</dbReference>
<accession>A0A9X1IT82</accession>
<evidence type="ECO:0000313" key="12">
    <source>
        <dbReference type="Proteomes" id="UP001138757"/>
    </source>
</evidence>
<reference evidence="11" key="1">
    <citation type="submission" date="2021-05" db="EMBL/GenBank/DDBJ databases">
        <title>Genome of Sphingobium sp. strain.</title>
        <authorList>
            <person name="Fan R."/>
        </authorList>
    </citation>
    <scope>NUCLEOTIDE SEQUENCE</scope>
    <source>
        <strain evidence="11">H33</strain>
    </source>
</reference>
<protein>
    <recommendedName>
        <fullName evidence="1">RNA-directed DNA polymerase</fullName>
        <ecNumber evidence="1">2.7.7.49</ecNumber>
    </recommendedName>
</protein>
<evidence type="ECO:0000256" key="5">
    <source>
        <dbReference type="ARBA" id="ARBA00022842"/>
    </source>
</evidence>
<evidence type="ECO:0000256" key="2">
    <source>
        <dbReference type="ARBA" id="ARBA00022679"/>
    </source>
</evidence>
<gene>
    <name evidence="11" type="ORF">KK488_20990</name>
</gene>
<evidence type="ECO:0000256" key="7">
    <source>
        <dbReference type="ARBA" id="ARBA00023118"/>
    </source>
</evidence>
<evidence type="ECO:0000256" key="4">
    <source>
        <dbReference type="ARBA" id="ARBA00022723"/>
    </source>
</evidence>
<dbReference type="InterPro" id="IPR051083">
    <property type="entry name" value="GrpII_Intron_Splice-Mob/Def"/>
</dbReference>
<keyword evidence="12" id="KW-1185">Reference proteome</keyword>
<keyword evidence="4" id="KW-0479">Metal-binding</keyword>
<dbReference type="RefSeq" id="WP_214625694.1">
    <property type="nucleotide sequence ID" value="NZ_JAHGAW010000019.1"/>
</dbReference>
<evidence type="ECO:0000256" key="3">
    <source>
        <dbReference type="ARBA" id="ARBA00022695"/>
    </source>
</evidence>
<evidence type="ECO:0000259" key="10">
    <source>
        <dbReference type="PROSITE" id="PS50878"/>
    </source>
</evidence>
<proteinExistence type="inferred from homology"/>
<sequence>MISASPHQYRAEGLARGRQEPVISAAISQASKAEALGLPAILTLGHLAFRTDVSHRYLRSVIAKRSGEFYREFHIKKRSGGLRRIVVPAPKLMAVQRWIVREILRERAVHPDCFAYVRRRSIVDCASRHVGAGWLLKLDIHDFFESIPERSVYRVYRSLGYQPLVSFELARICTRPWISPPDKREGSRTVANWWKRGIELYRRQFTGYLPQGAPTSPMLSNLVCRGLDEELSAFAAREGLVFTRYSDDLTFSGPKAGFSRDRAQLLGRIDIQDFQKV</sequence>
<dbReference type="GO" id="GO:0051607">
    <property type="term" value="P:defense response to virus"/>
    <property type="evidence" value="ECO:0007669"/>
    <property type="project" value="UniProtKB-KW"/>
</dbReference>
<dbReference type="AlphaFoldDB" id="A0A9X1IT82"/>
<organism evidence="11 12">
    <name type="scientific">Sphingobium nicotianae</name>
    <dbReference type="NCBI Taxonomy" id="2782607"/>
    <lineage>
        <taxon>Bacteria</taxon>
        <taxon>Pseudomonadati</taxon>
        <taxon>Pseudomonadota</taxon>
        <taxon>Alphaproteobacteria</taxon>
        <taxon>Sphingomonadales</taxon>
        <taxon>Sphingomonadaceae</taxon>
        <taxon>Sphingobium</taxon>
    </lineage>
</organism>
<keyword evidence="3" id="KW-0548">Nucleotidyltransferase</keyword>
<keyword evidence="2" id="KW-0808">Transferase</keyword>
<evidence type="ECO:0000313" key="11">
    <source>
        <dbReference type="EMBL" id="MBT2189436.1"/>
    </source>
</evidence>
<dbReference type="PANTHER" id="PTHR34047:SF7">
    <property type="entry name" value="RNA-DIRECTED DNA POLYMERASE"/>
    <property type="match status" value="1"/>
</dbReference>
<dbReference type="GO" id="GO:0046872">
    <property type="term" value="F:metal ion binding"/>
    <property type="evidence" value="ECO:0007669"/>
    <property type="project" value="UniProtKB-KW"/>
</dbReference>
<dbReference type="CDD" id="cd03487">
    <property type="entry name" value="RT_Bac_retron_II"/>
    <property type="match status" value="1"/>
</dbReference>
<evidence type="ECO:0000256" key="8">
    <source>
        <dbReference type="ARBA" id="ARBA00034120"/>
    </source>
</evidence>
<dbReference type="InterPro" id="IPR000123">
    <property type="entry name" value="Reverse_transcriptase_msDNA"/>
</dbReference>
<dbReference type="GO" id="GO:0003723">
    <property type="term" value="F:RNA binding"/>
    <property type="evidence" value="ECO:0007669"/>
    <property type="project" value="InterPro"/>
</dbReference>
<dbReference type="InterPro" id="IPR043502">
    <property type="entry name" value="DNA/RNA_pol_sf"/>
</dbReference>
<evidence type="ECO:0000256" key="6">
    <source>
        <dbReference type="ARBA" id="ARBA00022918"/>
    </source>
</evidence>